<sequence length="162" mass="18447">MFPPFENVSQYRPGIVIWCDPNSPEMELSTLPPNTPYVPRRAQDLLPCLVVAVDPESFTMQVARICDTLPSDPTKWVRVDSPPPITWKLTDAWIWVGTPAAVHMILRNSRLQHRMLILMHNSTVLIGVSYSTQRRVLRNPSRGESKPEELLGPQEELLPAQR</sequence>
<proteinExistence type="predicted"/>
<dbReference type="AlphaFoldDB" id="A0AAD7BC95"/>
<evidence type="ECO:0000313" key="3">
    <source>
        <dbReference type="Proteomes" id="UP001221142"/>
    </source>
</evidence>
<feature type="region of interest" description="Disordered" evidence="1">
    <location>
        <begin position="139"/>
        <end position="162"/>
    </location>
</feature>
<accession>A0AAD7BC95</accession>
<name>A0AAD7BC95_9AGAR</name>
<dbReference type="Proteomes" id="UP001221142">
    <property type="component" value="Unassembled WGS sequence"/>
</dbReference>
<evidence type="ECO:0000313" key="2">
    <source>
        <dbReference type="EMBL" id="KAJ7616582.1"/>
    </source>
</evidence>
<gene>
    <name evidence="2" type="ORF">FB45DRAFT_873040</name>
</gene>
<reference evidence="2" key="1">
    <citation type="submission" date="2023-03" db="EMBL/GenBank/DDBJ databases">
        <title>Massive genome expansion in bonnet fungi (Mycena s.s.) driven by repeated elements and novel gene families across ecological guilds.</title>
        <authorList>
            <consortium name="Lawrence Berkeley National Laboratory"/>
            <person name="Harder C.B."/>
            <person name="Miyauchi S."/>
            <person name="Viragh M."/>
            <person name="Kuo A."/>
            <person name="Thoen E."/>
            <person name="Andreopoulos B."/>
            <person name="Lu D."/>
            <person name="Skrede I."/>
            <person name="Drula E."/>
            <person name="Henrissat B."/>
            <person name="Morin E."/>
            <person name="Kohler A."/>
            <person name="Barry K."/>
            <person name="LaButti K."/>
            <person name="Morin E."/>
            <person name="Salamov A."/>
            <person name="Lipzen A."/>
            <person name="Mereny Z."/>
            <person name="Hegedus B."/>
            <person name="Baldrian P."/>
            <person name="Stursova M."/>
            <person name="Weitz H."/>
            <person name="Taylor A."/>
            <person name="Grigoriev I.V."/>
            <person name="Nagy L.G."/>
            <person name="Martin F."/>
            <person name="Kauserud H."/>
        </authorList>
    </citation>
    <scope>NUCLEOTIDE SEQUENCE</scope>
    <source>
        <strain evidence="2">9284</strain>
    </source>
</reference>
<comment type="caution">
    <text evidence="2">The sequence shown here is derived from an EMBL/GenBank/DDBJ whole genome shotgun (WGS) entry which is preliminary data.</text>
</comment>
<dbReference type="EMBL" id="JARKIF010000022">
    <property type="protein sequence ID" value="KAJ7616582.1"/>
    <property type="molecule type" value="Genomic_DNA"/>
</dbReference>
<organism evidence="2 3">
    <name type="scientific">Roridomyces roridus</name>
    <dbReference type="NCBI Taxonomy" id="1738132"/>
    <lineage>
        <taxon>Eukaryota</taxon>
        <taxon>Fungi</taxon>
        <taxon>Dikarya</taxon>
        <taxon>Basidiomycota</taxon>
        <taxon>Agaricomycotina</taxon>
        <taxon>Agaricomycetes</taxon>
        <taxon>Agaricomycetidae</taxon>
        <taxon>Agaricales</taxon>
        <taxon>Marasmiineae</taxon>
        <taxon>Mycenaceae</taxon>
        <taxon>Roridomyces</taxon>
    </lineage>
</organism>
<protein>
    <submittedName>
        <fullName evidence="2">Uncharacterized protein</fullName>
    </submittedName>
</protein>
<feature type="compositionally biased region" description="Low complexity" evidence="1">
    <location>
        <begin position="150"/>
        <end position="162"/>
    </location>
</feature>
<evidence type="ECO:0000256" key="1">
    <source>
        <dbReference type="SAM" id="MobiDB-lite"/>
    </source>
</evidence>
<keyword evidence="3" id="KW-1185">Reference proteome</keyword>